<keyword evidence="2" id="KW-1185">Reference proteome</keyword>
<name>A0A914DW53_9BILA</name>
<sequence length="129" mass="14686">MGYSEENEYEVFVGNMPINVNNNNSPNFAIIVFVIVIGALIFLVFSAIGIFCCYRILCSRTNCSTDDMIIESFPIIECPLTPRPESFRRNSAQAQLRLLLQSKYEQEYGNEQKCQPVWYSDGIPEGEIV</sequence>
<proteinExistence type="predicted"/>
<reference evidence="3" key="1">
    <citation type="submission" date="2022-11" db="UniProtKB">
        <authorList>
            <consortium name="WormBaseParasite"/>
        </authorList>
    </citation>
    <scope>IDENTIFICATION</scope>
</reference>
<dbReference type="Proteomes" id="UP000887540">
    <property type="component" value="Unplaced"/>
</dbReference>
<accession>A0A914DW53</accession>
<protein>
    <submittedName>
        <fullName evidence="3">Uncharacterized protein</fullName>
    </submittedName>
</protein>
<keyword evidence="1" id="KW-0812">Transmembrane</keyword>
<keyword evidence="1" id="KW-1133">Transmembrane helix</keyword>
<evidence type="ECO:0000256" key="1">
    <source>
        <dbReference type="SAM" id="Phobius"/>
    </source>
</evidence>
<feature type="transmembrane region" description="Helical" evidence="1">
    <location>
        <begin position="28"/>
        <end position="54"/>
    </location>
</feature>
<evidence type="ECO:0000313" key="2">
    <source>
        <dbReference type="Proteomes" id="UP000887540"/>
    </source>
</evidence>
<keyword evidence="1" id="KW-0472">Membrane</keyword>
<dbReference type="WBParaSite" id="ACRNAN_scaffold421.g26243.t1">
    <property type="protein sequence ID" value="ACRNAN_scaffold421.g26243.t1"/>
    <property type="gene ID" value="ACRNAN_scaffold421.g26243"/>
</dbReference>
<organism evidence="2 3">
    <name type="scientific">Acrobeloides nanus</name>
    <dbReference type="NCBI Taxonomy" id="290746"/>
    <lineage>
        <taxon>Eukaryota</taxon>
        <taxon>Metazoa</taxon>
        <taxon>Ecdysozoa</taxon>
        <taxon>Nematoda</taxon>
        <taxon>Chromadorea</taxon>
        <taxon>Rhabditida</taxon>
        <taxon>Tylenchina</taxon>
        <taxon>Cephalobomorpha</taxon>
        <taxon>Cephaloboidea</taxon>
        <taxon>Cephalobidae</taxon>
        <taxon>Acrobeloides</taxon>
    </lineage>
</organism>
<dbReference type="AlphaFoldDB" id="A0A914DW53"/>
<evidence type="ECO:0000313" key="3">
    <source>
        <dbReference type="WBParaSite" id="ACRNAN_scaffold421.g26243.t1"/>
    </source>
</evidence>